<proteinExistence type="predicted"/>
<dbReference type="OrthoDB" id="37659at2759"/>
<protein>
    <submittedName>
        <fullName evidence="1">Uncharacterized protein</fullName>
    </submittedName>
</protein>
<dbReference type="EMBL" id="FJUX01000003">
    <property type="protein sequence ID" value="CZS89526.1"/>
    <property type="molecule type" value="Genomic_DNA"/>
</dbReference>
<sequence length="195" mass="21522">MTLIKAPKSDEVVGSTIYLTFNRPHTDNCHRGILCTNPATKNDPVSGNLFHVENDTDPAASKGVFTEYARSGKWCFRERRSRNPAGAESLFYVQKIGKIAPSLHDKVLDKIRKALTVVPIGKDNREAKLGKLGKGEGNLDLDGYDCVIWTIDAMRKLSKEGIIKIDEDAAVLMAEARISAWPGPIEELIAQSSRK</sequence>
<evidence type="ECO:0000313" key="2">
    <source>
        <dbReference type="Proteomes" id="UP000178912"/>
    </source>
</evidence>
<keyword evidence="2" id="KW-1185">Reference proteome</keyword>
<reference evidence="2" key="1">
    <citation type="submission" date="2016-03" db="EMBL/GenBank/DDBJ databases">
        <authorList>
            <person name="Guldener U."/>
        </authorList>
    </citation>
    <scope>NUCLEOTIDE SEQUENCE [LARGE SCALE GENOMIC DNA]</scope>
    <source>
        <strain evidence="2">04CH-RAC-A.6.1</strain>
    </source>
</reference>
<gene>
    <name evidence="1" type="ORF">RAG0_00887</name>
</gene>
<dbReference type="AlphaFoldDB" id="A0A1E1JUF6"/>
<dbReference type="Proteomes" id="UP000178912">
    <property type="component" value="Unassembled WGS sequence"/>
</dbReference>
<name>A0A1E1JUF6_9HELO</name>
<evidence type="ECO:0000313" key="1">
    <source>
        <dbReference type="EMBL" id="CZS89526.1"/>
    </source>
</evidence>
<organism evidence="1 2">
    <name type="scientific">Rhynchosporium agropyri</name>
    <dbReference type="NCBI Taxonomy" id="914238"/>
    <lineage>
        <taxon>Eukaryota</taxon>
        <taxon>Fungi</taxon>
        <taxon>Dikarya</taxon>
        <taxon>Ascomycota</taxon>
        <taxon>Pezizomycotina</taxon>
        <taxon>Leotiomycetes</taxon>
        <taxon>Helotiales</taxon>
        <taxon>Ploettnerulaceae</taxon>
        <taxon>Rhynchosporium</taxon>
    </lineage>
</organism>
<accession>A0A1E1JUF6</accession>